<dbReference type="Pfam" id="PF00082">
    <property type="entry name" value="Peptidase_S8"/>
    <property type="match status" value="1"/>
</dbReference>
<evidence type="ECO:0000256" key="2">
    <source>
        <dbReference type="ARBA" id="ARBA00011073"/>
    </source>
</evidence>
<dbReference type="Gene3D" id="2.60.40.3170">
    <property type="match status" value="1"/>
</dbReference>
<dbReference type="Gene3D" id="6.10.250.3080">
    <property type="match status" value="1"/>
</dbReference>
<evidence type="ECO:0000313" key="17">
    <source>
        <dbReference type="EMBL" id="KAK3605342.1"/>
    </source>
</evidence>
<feature type="domain" description="Tripeptidyl-peptidase II galactose-binding" evidence="16">
    <location>
        <begin position="655"/>
        <end position="743"/>
    </location>
</feature>
<dbReference type="GO" id="GO:0004252">
    <property type="term" value="F:serine-type endopeptidase activity"/>
    <property type="evidence" value="ECO:0007669"/>
    <property type="project" value="UniProtKB-UniRule"/>
</dbReference>
<dbReference type="InterPro" id="IPR050131">
    <property type="entry name" value="Peptidase_S8_subtilisin-like"/>
</dbReference>
<evidence type="ECO:0000256" key="9">
    <source>
        <dbReference type="ARBA" id="ARBA00032232"/>
    </source>
</evidence>
<dbReference type="InterPro" id="IPR000209">
    <property type="entry name" value="Peptidase_S8/S53_dom"/>
</dbReference>
<dbReference type="InterPro" id="IPR022232">
    <property type="entry name" value="TPPII_C_art"/>
</dbReference>
<evidence type="ECO:0000256" key="11">
    <source>
        <dbReference type="SAM" id="MobiDB-lite"/>
    </source>
</evidence>
<accession>A0AAE0W9F5</accession>
<reference evidence="17" key="3">
    <citation type="submission" date="2023-05" db="EMBL/GenBank/DDBJ databases">
        <authorList>
            <person name="Smith C.H."/>
        </authorList>
    </citation>
    <scope>NUCLEOTIDE SEQUENCE</scope>
    <source>
        <strain evidence="17">CHS0354</strain>
        <tissue evidence="17">Mantle</tissue>
    </source>
</reference>
<evidence type="ECO:0000256" key="10">
    <source>
        <dbReference type="PROSITE-ProRule" id="PRU01240"/>
    </source>
</evidence>
<dbReference type="PRINTS" id="PR00723">
    <property type="entry name" value="SUBTILISIN"/>
</dbReference>
<dbReference type="FunFam" id="3.40.50.200:FF:000003">
    <property type="entry name" value="Tripeptidyl peptidase 2"/>
    <property type="match status" value="1"/>
</dbReference>
<dbReference type="InterPro" id="IPR046939">
    <property type="entry name" value="TPPII_C_sf"/>
</dbReference>
<dbReference type="InterPro" id="IPR022229">
    <property type="entry name" value="TPPII_Ig-like-2"/>
</dbReference>
<dbReference type="Gene3D" id="1.25.40.710">
    <property type="match status" value="1"/>
</dbReference>
<dbReference type="Pfam" id="PF12583">
    <property type="entry name" value="TPPII_C"/>
    <property type="match status" value="1"/>
</dbReference>
<keyword evidence="8 10" id="KW-0720">Serine protease</keyword>
<feature type="domain" description="Tripeptidyl peptidase II second Ig-like" evidence="13">
    <location>
        <begin position="779"/>
        <end position="965"/>
    </location>
</feature>
<evidence type="ECO:0000256" key="6">
    <source>
        <dbReference type="ARBA" id="ARBA00022670"/>
    </source>
</evidence>
<evidence type="ECO:0000259" key="13">
    <source>
        <dbReference type="Pfam" id="PF12580"/>
    </source>
</evidence>
<dbReference type="Proteomes" id="UP001195483">
    <property type="component" value="Unassembled WGS sequence"/>
</dbReference>
<dbReference type="InterPro" id="IPR015500">
    <property type="entry name" value="Peptidase_S8_subtilisin-rel"/>
</dbReference>
<feature type="domain" description="Tripeptidyl-peptidase II first Ig-like" evidence="15">
    <location>
        <begin position="521"/>
        <end position="635"/>
    </location>
</feature>
<feature type="compositionally biased region" description="Basic and acidic residues" evidence="11">
    <location>
        <begin position="1009"/>
        <end position="1022"/>
    </location>
</feature>
<evidence type="ECO:0000256" key="3">
    <source>
        <dbReference type="ARBA" id="ARBA00012462"/>
    </source>
</evidence>
<dbReference type="SUPFAM" id="SSF52743">
    <property type="entry name" value="Subtilisin-like"/>
    <property type="match status" value="1"/>
</dbReference>
<evidence type="ECO:0000259" key="12">
    <source>
        <dbReference type="Pfam" id="PF00082"/>
    </source>
</evidence>
<proteinExistence type="inferred from homology"/>
<reference evidence="17" key="1">
    <citation type="journal article" date="2021" name="Genome Biol. Evol.">
        <title>A High-Quality Reference Genome for a Parasitic Bivalve with Doubly Uniparental Inheritance (Bivalvia: Unionida).</title>
        <authorList>
            <person name="Smith C.H."/>
        </authorList>
    </citation>
    <scope>NUCLEOTIDE SEQUENCE</scope>
    <source>
        <strain evidence="17">CHS0354</strain>
    </source>
</reference>
<dbReference type="InterPro" id="IPR048383">
    <property type="entry name" value="TPPII_Ig-like-1"/>
</dbReference>
<name>A0AAE0W9F5_9BIVA</name>
<dbReference type="InterPro" id="IPR036852">
    <property type="entry name" value="Peptidase_S8/S53_dom_sf"/>
</dbReference>
<evidence type="ECO:0000256" key="8">
    <source>
        <dbReference type="ARBA" id="ARBA00022825"/>
    </source>
</evidence>
<dbReference type="AlphaFoldDB" id="A0AAE0W9F5"/>
<comment type="caution">
    <text evidence="17">The sequence shown here is derived from an EMBL/GenBank/DDBJ whole genome shotgun (WGS) entry which is preliminary data.</text>
</comment>
<dbReference type="GO" id="GO:0005829">
    <property type="term" value="C:cytosol"/>
    <property type="evidence" value="ECO:0007669"/>
    <property type="project" value="TreeGrafter"/>
</dbReference>
<gene>
    <name evidence="17" type="ORF">CHS0354_033831</name>
</gene>
<dbReference type="PROSITE" id="PS00138">
    <property type="entry name" value="SUBTILASE_SER"/>
    <property type="match status" value="1"/>
</dbReference>
<evidence type="ECO:0000259" key="15">
    <source>
        <dbReference type="Pfam" id="PF21223"/>
    </source>
</evidence>
<feature type="region of interest" description="Disordered" evidence="11">
    <location>
        <begin position="997"/>
        <end position="1022"/>
    </location>
</feature>
<dbReference type="Gene3D" id="3.40.50.200">
    <property type="entry name" value="Peptidase S8/S53 domain"/>
    <property type="match status" value="2"/>
</dbReference>
<comment type="catalytic activity">
    <reaction evidence="1">
        <text>Release of an N-terminal tripeptide from a polypeptide.</text>
        <dbReference type="EC" id="3.4.14.10"/>
    </reaction>
</comment>
<comment type="similarity">
    <text evidence="2 10">Belongs to the peptidase S8 family.</text>
</comment>
<feature type="domain" description="Peptidase S8/S53" evidence="12">
    <location>
        <begin position="33"/>
        <end position="495"/>
    </location>
</feature>
<dbReference type="PROSITE" id="PS51892">
    <property type="entry name" value="SUBTILASE"/>
    <property type="match status" value="1"/>
</dbReference>
<evidence type="ECO:0000256" key="7">
    <source>
        <dbReference type="ARBA" id="ARBA00022801"/>
    </source>
</evidence>
<dbReference type="InterPro" id="IPR048384">
    <property type="entry name" value="TPPII_GBD"/>
</dbReference>
<evidence type="ECO:0000256" key="4">
    <source>
        <dbReference type="ARBA" id="ARBA00020244"/>
    </source>
</evidence>
<reference evidence="17" key="2">
    <citation type="journal article" date="2021" name="Genome Biol. Evol.">
        <title>Developing a high-quality reference genome for a parasitic bivalve with doubly uniparental inheritance (Bivalvia: Unionida).</title>
        <authorList>
            <person name="Smith C.H."/>
        </authorList>
    </citation>
    <scope>NUCLEOTIDE SEQUENCE</scope>
    <source>
        <strain evidence="17">CHS0354</strain>
        <tissue evidence="17">Mantle</tissue>
    </source>
</reference>
<feature type="domain" description="Tripeptidyl peptidase II C-terminal" evidence="14">
    <location>
        <begin position="1015"/>
        <end position="1075"/>
    </location>
</feature>
<dbReference type="PANTHER" id="PTHR43806">
    <property type="entry name" value="PEPTIDASE S8"/>
    <property type="match status" value="1"/>
</dbReference>
<evidence type="ECO:0000256" key="1">
    <source>
        <dbReference type="ARBA" id="ARBA00001910"/>
    </source>
</evidence>
<dbReference type="InterPro" id="IPR034051">
    <property type="entry name" value="TPP_II_domain"/>
</dbReference>
<keyword evidence="6 10" id="KW-0645">Protease</keyword>
<dbReference type="GO" id="GO:0006508">
    <property type="term" value="P:proteolysis"/>
    <property type="evidence" value="ECO:0007669"/>
    <property type="project" value="UniProtKB-KW"/>
</dbReference>
<protein>
    <recommendedName>
        <fullName evidence="4">Tripeptidyl-peptidase 2</fullName>
        <ecNumber evidence="3">3.4.14.10</ecNumber>
    </recommendedName>
    <alternativeName>
        <fullName evidence="9">Tripeptidyl aminopeptidase</fullName>
    </alternativeName>
</protein>
<evidence type="ECO:0000259" key="14">
    <source>
        <dbReference type="Pfam" id="PF12583"/>
    </source>
</evidence>
<evidence type="ECO:0000256" key="5">
    <source>
        <dbReference type="ARBA" id="ARBA00022438"/>
    </source>
</evidence>
<evidence type="ECO:0000313" key="18">
    <source>
        <dbReference type="Proteomes" id="UP001195483"/>
    </source>
</evidence>
<dbReference type="Pfam" id="PF12580">
    <property type="entry name" value="TPPII"/>
    <property type="match status" value="1"/>
</dbReference>
<dbReference type="Pfam" id="PF21316">
    <property type="entry name" value="TPPII_GBD"/>
    <property type="match status" value="1"/>
</dbReference>
<dbReference type="PANTHER" id="PTHR43806:SF14">
    <property type="entry name" value="TRIPEPTIDYL-PEPTIDASE 2"/>
    <property type="match status" value="1"/>
</dbReference>
<evidence type="ECO:0000259" key="16">
    <source>
        <dbReference type="Pfam" id="PF21316"/>
    </source>
</evidence>
<dbReference type="InterPro" id="IPR046940">
    <property type="entry name" value="TPPII_Ig-like_sf"/>
</dbReference>
<feature type="active site" description="Charge relay system" evidence="10">
    <location>
        <position position="262"/>
    </location>
</feature>
<sequence length="1244" mass="138938">MASIDVDFPVEGILPKKETGAASFVAKYPDFDGRGVVIAILDTGVDPGAPGLQETTTGDHKIIDLIDTSGSGDVDTSAVFEAKDGFITGLTGRKLQIPDSWRNPSGQFHIGVKPGFDLYPKILKERIHKERKEKLWDPFHRETLARATKSLEDFDSKHPSPNQEEKLERDDLLSQIEILTNQEKKYNDCGPVYDCIVFHDGSTWRACVDTSEQGDLEKGKLLASYREEHQYGTLTDDDMMNFSVNIHNDGNVLEIVTNAGAHGTHVACIAAGNFPEEPERNGVAPGAQIIGLKIGDSRLGTMETGAALVRAIIRVIEYKCDLINYSYGEASYWPNSGRICDILSEAVNKYGVIFVSSAGNNGPALSTTGTPGGTTAALIGVGALVTPSMMAAEYSLREKLPAMHYTWSSRGPNADGDLGVCISAPGGAIASVPNWTLRGCQLMNGTSMSSPNACGCIALIVSALKASGIPYTPFNIKRALQNSAQKVDGVEVFALGSGLIQVEKAYEYLIANSSAPEMKTKFDISCSGGGRGIYIREPWQLERPTEVSVSIEPIHFEDKMDKADKISFKMQFRLISDETWVKHPDHLELMNTSRSISVIVDPKGLPEGAHYTEICAYDVSAVKKGPIFRIPVTVIVPSKVSDVVQYEKKYTCQSFKPGQVRRHFIEVPEGATLAEVRLHSCDTEKNCRMLIHAVQISPQHQYKKYEFEKFITMSDLGETTQAFPVLECSTLELCIAKWWANLGEVSLDYTIIFHGVRVDNSQLTQHGGDGVCRFNLRAPLKNEDITPAVSLKILVQPLRPSEHKIRCLFGPRDTLPEGRQIYALELTYNFHISKGCEVTPDCSMLSELLYESEYESQLWMMYDSNKQQLCSGDAYANKYSTKVEKGDYILMMQVRHEKRDLLEKLKDMTVLINQKLANAVPFDLYGTWQNAMVGGKKMNSLYLHKKEIYPIFTAPIPDDKIPKSASAGSYLSGTLTLWKEDPMKKASNLPFKYMISDSPKKSNNNKGNGSKDKVEKSKEKTKDEEYAEALREIKISWLSKFDISHHLYEELKEEHPDYIPLYIKRLQILDSDKDRLKRLAEIIDLSKFIISKINQADLLAYIGMKSDPRPEAAIIKSEMEELRGHLEKAFISLGCAQADAVLKPQQETTPEDDKQHILQYVVSTTALADGKEFDETFLEMQKWLDINDSKILPLSFKHAMVHKQYGRAFKFVQKQLEDGKSSKELEQKCLDLESMKSMLQREQK</sequence>
<dbReference type="Pfam" id="PF21223">
    <property type="entry name" value="TPPII_Ig-like-1"/>
    <property type="match status" value="1"/>
</dbReference>
<keyword evidence="7 10" id="KW-0378">Hydrolase</keyword>
<keyword evidence="5" id="KW-0031">Aminopeptidase</keyword>
<dbReference type="GO" id="GO:0008240">
    <property type="term" value="F:tripeptidyl-peptidase activity"/>
    <property type="evidence" value="ECO:0007669"/>
    <property type="project" value="UniProtKB-EC"/>
</dbReference>
<feature type="active site" description="Charge relay system" evidence="10">
    <location>
        <position position="447"/>
    </location>
</feature>
<organism evidence="17 18">
    <name type="scientific">Potamilus streckersoni</name>
    <dbReference type="NCBI Taxonomy" id="2493646"/>
    <lineage>
        <taxon>Eukaryota</taxon>
        <taxon>Metazoa</taxon>
        <taxon>Spiralia</taxon>
        <taxon>Lophotrochozoa</taxon>
        <taxon>Mollusca</taxon>
        <taxon>Bivalvia</taxon>
        <taxon>Autobranchia</taxon>
        <taxon>Heteroconchia</taxon>
        <taxon>Palaeoheterodonta</taxon>
        <taxon>Unionida</taxon>
        <taxon>Unionoidea</taxon>
        <taxon>Unionidae</taxon>
        <taxon>Ambleminae</taxon>
        <taxon>Lampsilini</taxon>
        <taxon>Potamilus</taxon>
    </lineage>
</organism>
<dbReference type="EMBL" id="JAEAOA010001975">
    <property type="protein sequence ID" value="KAK3605342.1"/>
    <property type="molecule type" value="Genomic_DNA"/>
</dbReference>
<dbReference type="EC" id="3.4.14.10" evidence="3"/>
<dbReference type="CDD" id="cd04857">
    <property type="entry name" value="Peptidases_S8_Tripeptidyl_Aminopeptidase_II"/>
    <property type="match status" value="1"/>
</dbReference>
<dbReference type="GO" id="GO:0004177">
    <property type="term" value="F:aminopeptidase activity"/>
    <property type="evidence" value="ECO:0007669"/>
    <property type="project" value="UniProtKB-KW"/>
</dbReference>
<keyword evidence="18" id="KW-1185">Reference proteome</keyword>
<feature type="active site" description="Charge relay system" evidence="10">
    <location>
        <position position="42"/>
    </location>
</feature>
<dbReference type="InterPro" id="IPR023828">
    <property type="entry name" value="Peptidase_S8_Ser-AS"/>
</dbReference>